<comment type="caution">
    <text evidence="1">The sequence shown here is derived from an EMBL/GenBank/DDBJ whole genome shotgun (WGS) entry which is preliminary data.</text>
</comment>
<dbReference type="AlphaFoldDB" id="A0A5B6VNB5"/>
<organism evidence="1 2">
    <name type="scientific">Gossypium australe</name>
    <dbReference type="NCBI Taxonomy" id="47621"/>
    <lineage>
        <taxon>Eukaryota</taxon>
        <taxon>Viridiplantae</taxon>
        <taxon>Streptophyta</taxon>
        <taxon>Embryophyta</taxon>
        <taxon>Tracheophyta</taxon>
        <taxon>Spermatophyta</taxon>
        <taxon>Magnoliopsida</taxon>
        <taxon>eudicotyledons</taxon>
        <taxon>Gunneridae</taxon>
        <taxon>Pentapetalae</taxon>
        <taxon>rosids</taxon>
        <taxon>malvids</taxon>
        <taxon>Malvales</taxon>
        <taxon>Malvaceae</taxon>
        <taxon>Malvoideae</taxon>
        <taxon>Gossypium</taxon>
    </lineage>
</organism>
<accession>A0A5B6VNB5</accession>
<gene>
    <name evidence="1" type="ORF">EPI10_016517</name>
</gene>
<evidence type="ECO:0000313" key="1">
    <source>
        <dbReference type="EMBL" id="KAA3470839.1"/>
    </source>
</evidence>
<keyword evidence="2" id="KW-1185">Reference proteome</keyword>
<dbReference type="EMBL" id="SMMG02000006">
    <property type="protein sequence ID" value="KAA3470839.1"/>
    <property type="molecule type" value="Genomic_DNA"/>
</dbReference>
<evidence type="ECO:0000313" key="2">
    <source>
        <dbReference type="Proteomes" id="UP000325315"/>
    </source>
</evidence>
<reference evidence="2" key="1">
    <citation type="journal article" date="2019" name="Plant Biotechnol. J.">
        <title>Genome sequencing of the Australian wild diploid species Gossypium australe highlights disease resistance and delayed gland morphogenesis.</title>
        <authorList>
            <person name="Cai Y."/>
            <person name="Cai X."/>
            <person name="Wang Q."/>
            <person name="Wang P."/>
            <person name="Zhang Y."/>
            <person name="Cai C."/>
            <person name="Xu Y."/>
            <person name="Wang K."/>
            <person name="Zhou Z."/>
            <person name="Wang C."/>
            <person name="Geng S."/>
            <person name="Li B."/>
            <person name="Dong Q."/>
            <person name="Hou Y."/>
            <person name="Wang H."/>
            <person name="Ai P."/>
            <person name="Liu Z."/>
            <person name="Yi F."/>
            <person name="Sun M."/>
            <person name="An G."/>
            <person name="Cheng J."/>
            <person name="Zhang Y."/>
            <person name="Shi Q."/>
            <person name="Xie Y."/>
            <person name="Shi X."/>
            <person name="Chang Y."/>
            <person name="Huang F."/>
            <person name="Chen Y."/>
            <person name="Hong S."/>
            <person name="Mi L."/>
            <person name="Sun Q."/>
            <person name="Zhang L."/>
            <person name="Zhou B."/>
            <person name="Peng R."/>
            <person name="Zhang X."/>
            <person name="Liu F."/>
        </authorList>
    </citation>
    <scope>NUCLEOTIDE SEQUENCE [LARGE SCALE GENOMIC DNA]</scope>
    <source>
        <strain evidence="2">cv. PA1801</strain>
    </source>
</reference>
<dbReference type="Proteomes" id="UP000325315">
    <property type="component" value="Unassembled WGS sequence"/>
</dbReference>
<proteinExistence type="predicted"/>
<sequence>MALYEALYGCKCRTPLFWIELSEKRFMGKSESNSRQSKSNFRSTEIIGNKVFLKVSPWKKILRFSRKDKLSPCFI</sequence>
<protein>
    <submittedName>
        <fullName evidence="1">Retrotransposon protein, Ty3-gypsy subclass</fullName>
    </submittedName>
</protein>
<name>A0A5B6VNB5_9ROSI</name>